<evidence type="ECO:0000313" key="7">
    <source>
        <dbReference type="EMBL" id="SEH51814.1"/>
    </source>
</evidence>
<gene>
    <name evidence="7" type="ORF">SAMN05192561_10457</name>
</gene>
<dbReference type="NCBIfam" id="NF037979">
    <property type="entry name" value="Na_transp"/>
    <property type="match status" value="1"/>
</dbReference>
<feature type="transmembrane region" description="Helical" evidence="6">
    <location>
        <begin position="133"/>
        <end position="154"/>
    </location>
</feature>
<reference evidence="7 8" key="1">
    <citation type="submission" date="2016-10" db="EMBL/GenBank/DDBJ databases">
        <authorList>
            <person name="de Groot N.N."/>
        </authorList>
    </citation>
    <scope>NUCLEOTIDE SEQUENCE [LARGE SCALE GENOMIC DNA]</scope>
    <source>
        <strain evidence="7 8">IBRC-M10418</strain>
    </source>
</reference>
<feature type="transmembrane region" description="Helical" evidence="6">
    <location>
        <begin position="409"/>
        <end position="434"/>
    </location>
</feature>
<feature type="transmembrane region" description="Helical" evidence="6">
    <location>
        <begin position="85"/>
        <end position="113"/>
    </location>
</feature>
<comment type="subcellular location">
    <subcellularLocation>
        <location evidence="1">Membrane</location>
        <topology evidence="1">Multi-pass membrane protein</topology>
    </subcellularLocation>
</comment>
<dbReference type="PANTHER" id="PTHR42948:SF1">
    <property type="entry name" value="TRANSPORTER"/>
    <property type="match status" value="1"/>
</dbReference>
<dbReference type="CDD" id="cd10336">
    <property type="entry name" value="SLC6sbd_Tyt1-Like"/>
    <property type="match status" value="1"/>
</dbReference>
<dbReference type="InterPro" id="IPR000175">
    <property type="entry name" value="Na/ntran_symport"/>
</dbReference>
<feature type="transmembrane region" description="Helical" evidence="6">
    <location>
        <begin position="440"/>
        <end position="458"/>
    </location>
</feature>
<keyword evidence="4 6" id="KW-1133">Transmembrane helix</keyword>
<sequence length="469" mass="48878">MTRSTWRTRIGFILAAVGSAVGIGNIWRFPWLTAENGGAAFLTLYLVLVVGVGVPGLIGEFVIGRRSNRNPVGAFDELAGRWYRPLGAIALIACLVILSFYSVVGGWILRYTFASTTGAYFAAPQQYFAAIDYGLGAVGFHVLFLAATVAIVYLGVERGIELSTTVMVPGIVVLFGGLAVWVSTLPGAGGGYDFYLSLDVSYLRENFFSVLPAAAGQALFTLSVGAGTMLTYSSYLGEDRSLAADGTLIAVLNTAIGVLAGLVIFPLLFSLGVSPGQGGPGALFVSLAGAFAELPYSRLVGVVFFGVVLLAALSSAISILEVLVAYLVDEHDLSRGWATLGTGGIFLVTGTIAALSPSAFGLLADTLSNVVLTAGLIGFLLFDGWVLGRLAREEFGRGAGPIAQIFEAPWYYAIAVVLPVFLAFTLVTSVAGIVGIDTSTGSAMALALIGITAVVLTFRRHGIPVERSA</sequence>
<dbReference type="EMBL" id="FNWU01000004">
    <property type="protein sequence ID" value="SEH51814.1"/>
    <property type="molecule type" value="Genomic_DNA"/>
</dbReference>
<dbReference type="OrthoDB" id="99721at2157"/>
<dbReference type="PROSITE" id="PS50267">
    <property type="entry name" value="NA_NEUROTRAN_SYMP_3"/>
    <property type="match status" value="1"/>
</dbReference>
<dbReference type="RefSeq" id="WP_092816917.1">
    <property type="nucleotide sequence ID" value="NZ_FNWU01000004.1"/>
</dbReference>
<dbReference type="GO" id="GO:0016020">
    <property type="term" value="C:membrane"/>
    <property type="evidence" value="ECO:0007669"/>
    <property type="project" value="UniProtKB-SubCell"/>
</dbReference>
<dbReference type="Pfam" id="PF00209">
    <property type="entry name" value="SNF"/>
    <property type="match status" value="2"/>
</dbReference>
<feature type="transmembrane region" description="Helical" evidence="6">
    <location>
        <begin position="340"/>
        <end position="364"/>
    </location>
</feature>
<evidence type="ECO:0000256" key="1">
    <source>
        <dbReference type="ARBA" id="ARBA00004141"/>
    </source>
</evidence>
<dbReference type="InterPro" id="IPR047218">
    <property type="entry name" value="YocR/YhdH-like"/>
</dbReference>
<keyword evidence="3 6" id="KW-0812">Transmembrane</keyword>
<dbReference type="AlphaFoldDB" id="A0A1H6IZ05"/>
<evidence type="ECO:0000256" key="4">
    <source>
        <dbReference type="ARBA" id="ARBA00022989"/>
    </source>
</evidence>
<feature type="transmembrane region" description="Helical" evidence="6">
    <location>
        <begin position="12"/>
        <end position="30"/>
    </location>
</feature>
<feature type="transmembrane region" description="Helical" evidence="6">
    <location>
        <begin position="370"/>
        <end position="388"/>
    </location>
</feature>
<accession>A0A1H6IZ05</accession>
<dbReference type="Proteomes" id="UP000199215">
    <property type="component" value="Unassembled WGS sequence"/>
</dbReference>
<feature type="transmembrane region" description="Helical" evidence="6">
    <location>
        <begin position="302"/>
        <end position="328"/>
    </location>
</feature>
<feature type="transmembrane region" description="Helical" evidence="6">
    <location>
        <begin position="242"/>
        <end position="269"/>
    </location>
</feature>
<evidence type="ECO:0000313" key="8">
    <source>
        <dbReference type="Proteomes" id="UP000199215"/>
    </source>
</evidence>
<name>A0A1H6IZ05_9EURY</name>
<keyword evidence="8" id="KW-1185">Reference proteome</keyword>
<dbReference type="STRING" id="1267564.SAMN05192561_10457"/>
<evidence type="ECO:0000256" key="2">
    <source>
        <dbReference type="ARBA" id="ARBA00022448"/>
    </source>
</evidence>
<dbReference type="PRINTS" id="PR00176">
    <property type="entry name" value="NANEUSMPORT"/>
</dbReference>
<keyword evidence="5 6" id="KW-0472">Membrane</keyword>
<dbReference type="PANTHER" id="PTHR42948">
    <property type="entry name" value="TRANSPORTER"/>
    <property type="match status" value="1"/>
</dbReference>
<protein>
    <submittedName>
        <fullName evidence="7">Neurotransmitter:Na+ symporter, NSS family</fullName>
    </submittedName>
</protein>
<feature type="transmembrane region" description="Helical" evidence="6">
    <location>
        <begin position="42"/>
        <end position="64"/>
    </location>
</feature>
<proteinExistence type="predicted"/>
<evidence type="ECO:0000256" key="6">
    <source>
        <dbReference type="SAM" id="Phobius"/>
    </source>
</evidence>
<organism evidence="7 8">
    <name type="scientific">Halopenitus malekzadehii</name>
    <dbReference type="NCBI Taxonomy" id="1267564"/>
    <lineage>
        <taxon>Archaea</taxon>
        <taxon>Methanobacteriati</taxon>
        <taxon>Methanobacteriota</taxon>
        <taxon>Stenosarchaea group</taxon>
        <taxon>Halobacteria</taxon>
        <taxon>Halobacteriales</taxon>
        <taxon>Haloferacaceae</taxon>
        <taxon>Halopenitus</taxon>
    </lineage>
</organism>
<dbReference type="SUPFAM" id="SSF161070">
    <property type="entry name" value="SNF-like"/>
    <property type="match status" value="1"/>
</dbReference>
<keyword evidence="2" id="KW-0813">Transport</keyword>
<feature type="transmembrane region" description="Helical" evidence="6">
    <location>
        <begin position="207"/>
        <end position="230"/>
    </location>
</feature>
<evidence type="ECO:0000256" key="5">
    <source>
        <dbReference type="ARBA" id="ARBA00023136"/>
    </source>
</evidence>
<dbReference type="InterPro" id="IPR037272">
    <property type="entry name" value="SNS_sf"/>
</dbReference>
<feature type="transmembrane region" description="Helical" evidence="6">
    <location>
        <begin position="166"/>
        <end position="187"/>
    </location>
</feature>
<evidence type="ECO:0000256" key="3">
    <source>
        <dbReference type="ARBA" id="ARBA00022692"/>
    </source>
</evidence>